<evidence type="ECO:0000259" key="7">
    <source>
        <dbReference type="Pfam" id="PF06429"/>
    </source>
</evidence>
<dbReference type="STRING" id="45496.SAMN04488079_10576"/>
<dbReference type="InterPro" id="IPR053967">
    <property type="entry name" value="LlgE_F_G-like_D1"/>
</dbReference>
<sequence>MSFSTALSGLNAATADLNVKSNNIANVNTTGFKMSRAEFGDVFAVSAFGSTNQTAIGSGAVLQNVAQQFNQGNLEFTDNSLDLAISGQGFFALAPELDSGEVIYSRAGEFGVDKDGYIVSNEGWYLRTFPVDAQGNISATSMNATSPIQLPASVGAPEATTELKIATNLPSTSDGIIDSGTGGILAIDPTDDTTYSYTTSATIYDSLGNEHIVTTYYQHIDEAALDGGVPVGDNQWQMAAYVDGGEVKGGTAGVPFALETDARISFNADGTLNQVDADPSTAGIDPINLSFTDGGATEWMSGAETQTITLALTGSTQNSGSFNVGALTVNGFPTGRLTGVDVSEEGLIRANYSNGQAIPIGKIAMGNFANPQALNKIGSTAWKETTDSGPVIAGEAATGSFGQIQAGALETSNVDLTAELVGLITAQRNFQANSKAIETNNAITQTIINLR</sequence>
<gene>
    <name evidence="10" type="ORF">SAMN04488079_10576</name>
</gene>
<evidence type="ECO:0000313" key="10">
    <source>
        <dbReference type="EMBL" id="SFK11227.1"/>
    </source>
</evidence>
<dbReference type="GO" id="GO:0071978">
    <property type="term" value="P:bacterial-type flagellum-dependent swarming motility"/>
    <property type="evidence" value="ECO:0007669"/>
    <property type="project" value="TreeGrafter"/>
</dbReference>
<dbReference type="GO" id="GO:0009424">
    <property type="term" value="C:bacterial-type flagellum hook"/>
    <property type="evidence" value="ECO:0007669"/>
    <property type="project" value="TreeGrafter"/>
</dbReference>
<dbReference type="GO" id="GO:0005829">
    <property type="term" value="C:cytosol"/>
    <property type="evidence" value="ECO:0007669"/>
    <property type="project" value="TreeGrafter"/>
</dbReference>
<organism evidence="10 11">
    <name type="scientific">Methylophaga sulfidovorans</name>
    <dbReference type="NCBI Taxonomy" id="45496"/>
    <lineage>
        <taxon>Bacteria</taxon>
        <taxon>Pseudomonadati</taxon>
        <taxon>Pseudomonadota</taxon>
        <taxon>Gammaproteobacteria</taxon>
        <taxon>Thiotrichales</taxon>
        <taxon>Piscirickettsiaceae</taxon>
        <taxon>Methylophaga</taxon>
    </lineage>
</organism>
<dbReference type="RefSeq" id="WP_091712182.1">
    <property type="nucleotide sequence ID" value="NZ_FOSH01000005.1"/>
</dbReference>
<keyword evidence="11" id="KW-1185">Reference proteome</keyword>
<feature type="domain" description="Flagellar hook protein FlgE D2" evidence="8">
    <location>
        <begin position="181"/>
        <end position="332"/>
    </location>
</feature>
<name>A0A1I3WWD7_9GAMM</name>
<dbReference type="NCBIfam" id="TIGR03506">
    <property type="entry name" value="FlgEFG_subfam"/>
    <property type="match status" value="1"/>
</dbReference>
<dbReference type="PANTHER" id="PTHR30435:SF1">
    <property type="entry name" value="FLAGELLAR HOOK PROTEIN FLGE"/>
    <property type="match status" value="1"/>
</dbReference>
<protein>
    <recommendedName>
        <fullName evidence="3 5">Flagellar hook protein FlgE</fullName>
    </recommendedName>
</protein>
<dbReference type="InterPro" id="IPR037925">
    <property type="entry name" value="FlgE/F/G-like"/>
</dbReference>
<dbReference type="SUPFAM" id="SSF117143">
    <property type="entry name" value="Flagellar hook protein flgE"/>
    <property type="match status" value="1"/>
</dbReference>
<dbReference type="Pfam" id="PF07559">
    <property type="entry name" value="FlgE_D2"/>
    <property type="match status" value="1"/>
</dbReference>
<dbReference type="InterPro" id="IPR011491">
    <property type="entry name" value="FlgE_D2"/>
</dbReference>
<feature type="domain" description="Flagellar hook protein FlgE/F/G-like D1" evidence="9">
    <location>
        <begin position="84"/>
        <end position="165"/>
    </location>
</feature>
<comment type="subcellular location">
    <subcellularLocation>
        <location evidence="1 5">Bacterial flagellum basal body</location>
    </subcellularLocation>
</comment>
<evidence type="ECO:0000259" key="8">
    <source>
        <dbReference type="Pfam" id="PF07559"/>
    </source>
</evidence>
<comment type="function">
    <text evidence="5">A flexible structure which links the flagellar filament to the drive apparatus in the basal body.</text>
</comment>
<dbReference type="AlphaFoldDB" id="A0A1I3WWD7"/>
<proteinExistence type="inferred from homology"/>
<evidence type="ECO:0000256" key="1">
    <source>
        <dbReference type="ARBA" id="ARBA00004117"/>
    </source>
</evidence>
<feature type="domain" description="Flagellar basal-body/hook protein C-terminal" evidence="7">
    <location>
        <begin position="405"/>
        <end position="450"/>
    </location>
</feature>
<dbReference type="OrthoDB" id="8578401at2"/>
<feature type="domain" description="Flagellar basal body rod protein N-terminal" evidence="6">
    <location>
        <begin position="5"/>
        <end position="33"/>
    </location>
</feature>
<evidence type="ECO:0000256" key="2">
    <source>
        <dbReference type="ARBA" id="ARBA00009677"/>
    </source>
</evidence>
<evidence type="ECO:0000256" key="5">
    <source>
        <dbReference type="RuleBase" id="RU362116"/>
    </source>
</evidence>
<dbReference type="Pfam" id="PF22692">
    <property type="entry name" value="LlgE_F_G_D1"/>
    <property type="match status" value="1"/>
</dbReference>
<dbReference type="InterPro" id="IPR010930">
    <property type="entry name" value="Flg_bb/hook_C_dom"/>
</dbReference>
<dbReference type="InterPro" id="IPR037058">
    <property type="entry name" value="Falgellar_hook_FlgE_sf"/>
</dbReference>
<dbReference type="Pfam" id="PF00460">
    <property type="entry name" value="Flg_bb_rod"/>
    <property type="match status" value="1"/>
</dbReference>
<evidence type="ECO:0000256" key="4">
    <source>
        <dbReference type="ARBA" id="ARBA00023143"/>
    </source>
</evidence>
<dbReference type="InterPro" id="IPR001444">
    <property type="entry name" value="Flag_bb_rod_N"/>
</dbReference>
<dbReference type="EMBL" id="FOSH01000005">
    <property type="protein sequence ID" value="SFK11227.1"/>
    <property type="molecule type" value="Genomic_DNA"/>
</dbReference>
<comment type="similarity">
    <text evidence="2 5">Belongs to the flagella basal body rod proteins family.</text>
</comment>
<accession>A0A1I3WWD7</accession>
<dbReference type="Pfam" id="PF06429">
    <property type="entry name" value="Flg_bbr_C"/>
    <property type="match status" value="1"/>
</dbReference>
<dbReference type="GO" id="GO:0009425">
    <property type="term" value="C:bacterial-type flagellum basal body"/>
    <property type="evidence" value="ECO:0007669"/>
    <property type="project" value="UniProtKB-SubCell"/>
</dbReference>
<keyword evidence="10" id="KW-0969">Cilium</keyword>
<keyword evidence="10" id="KW-0966">Cell projection</keyword>
<dbReference type="NCBIfam" id="NF004238">
    <property type="entry name" value="PRK05682.1-1"/>
    <property type="match status" value="1"/>
</dbReference>
<evidence type="ECO:0000259" key="6">
    <source>
        <dbReference type="Pfam" id="PF00460"/>
    </source>
</evidence>
<evidence type="ECO:0000259" key="9">
    <source>
        <dbReference type="Pfam" id="PF22692"/>
    </source>
</evidence>
<dbReference type="Proteomes" id="UP000198924">
    <property type="component" value="Unassembled WGS sequence"/>
</dbReference>
<evidence type="ECO:0000313" key="11">
    <source>
        <dbReference type="Proteomes" id="UP000198924"/>
    </source>
</evidence>
<dbReference type="PANTHER" id="PTHR30435">
    <property type="entry name" value="FLAGELLAR PROTEIN"/>
    <property type="match status" value="1"/>
</dbReference>
<keyword evidence="10" id="KW-0282">Flagellum</keyword>
<reference evidence="11" key="1">
    <citation type="submission" date="2016-10" db="EMBL/GenBank/DDBJ databases">
        <authorList>
            <person name="Varghese N."/>
            <person name="Submissions S."/>
        </authorList>
    </citation>
    <scope>NUCLEOTIDE SEQUENCE [LARGE SCALE GENOMIC DNA]</scope>
    <source>
        <strain evidence="11">DSM 11578</strain>
    </source>
</reference>
<dbReference type="InterPro" id="IPR020013">
    <property type="entry name" value="Flagellar_FlgE/F/G"/>
</dbReference>
<keyword evidence="4 5" id="KW-0975">Bacterial flagellum</keyword>
<dbReference type="Gene3D" id="2.60.98.20">
    <property type="entry name" value="Flagellar hook protein FlgE"/>
    <property type="match status" value="1"/>
</dbReference>
<evidence type="ECO:0000256" key="3">
    <source>
        <dbReference type="ARBA" id="ARBA00019015"/>
    </source>
</evidence>